<evidence type="ECO:0000256" key="2">
    <source>
        <dbReference type="ARBA" id="ARBA00022603"/>
    </source>
</evidence>
<evidence type="ECO:0000256" key="4">
    <source>
        <dbReference type="PROSITE-ProRule" id="PRU00529"/>
    </source>
</evidence>
<sequence length="382" mass="43752">MERLNIITYEATVATGLESLARKEIREKVADCSDINHTNGHIIFRTKRGYDEISKLCSIDNIFAVIYDDYHPHMINMDLDTLYQQIFMSVIEKCDWKTGISVWKEAIKFAGDIDAILDPDDKSAIPSFRTSCNRCGVHKFTSQDAAHRFGGLVNDRFQWKVSLKQYDLEVVLHIKDNSLRILLCLTKESLSKRHIVSFGLTTLRGTIAYNLIQIANVQPGEIVCDPLCGSGVIPVECSKNWYENFVIATDLFETAIDKSRTNFDANNLFKRTDLLRCDSTKLPIRDNTIDVFVTDLPFGKRMGTKMDNKKLYPLLITEMIRCSRLESARIVILTQDKLNANKTIYNRMTQKYCKFERAYHVNVGGLNASVYLLKRNGQNFNE</sequence>
<dbReference type="RefSeq" id="XP_027199832.1">
    <property type="nucleotide sequence ID" value="XM_027344031.1"/>
</dbReference>
<evidence type="ECO:0000313" key="6">
    <source>
        <dbReference type="Proteomes" id="UP000515146"/>
    </source>
</evidence>
<dbReference type="PROSITE" id="PS51165">
    <property type="entry name" value="THUMP"/>
    <property type="match status" value="1"/>
</dbReference>
<feature type="domain" description="THUMP" evidence="5">
    <location>
        <begin position="88"/>
        <end position="185"/>
    </location>
</feature>
<keyword evidence="2" id="KW-0489">Methyltransferase</keyword>
<dbReference type="Gene3D" id="3.30.2130.30">
    <property type="match status" value="1"/>
</dbReference>
<keyword evidence="2" id="KW-0808">Transferase</keyword>
<dbReference type="FunFam" id="3.40.50.150:FF:000073">
    <property type="entry name" value="THUMP domain containing 3"/>
    <property type="match status" value="1"/>
</dbReference>
<dbReference type="Pfam" id="PF01170">
    <property type="entry name" value="UPF0020"/>
    <property type="match status" value="1"/>
</dbReference>
<dbReference type="InParanoid" id="A0A6P6Y2W0"/>
<dbReference type="GO" id="GO:0003723">
    <property type="term" value="F:RNA binding"/>
    <property type="evidence" value="ECO:0007669"/>
    <property type="project" value="UniProtKB-UniRule"/>
</dbReference>
<name>A0A6P6Y2W0_DERPT</name>
<dbReference type="GeneID" id="113793948"/>
<evidence type="ECO:0000259" key="5">
    <source>
        <dbReference type="PROSITE" id="PS51165"/>
    </source>
</evidence>
<keyword evidence="3" id="KW-0819">tRNA processing</keyword>
<dbReference type="PANTHER" id="PTHR14911:SF13">
    <property type="entry name" value="TRNA (GUANINE(6)-N2)-METHYLTRANSFERASE THUMP3"/>
    <property type="match status" value="1"/>
</dbReference>
<accession>A0A6P6Y2W0</accession>
<dbReference type="SUPFAM" id="SSF143437">
    <property type="entry name" value="THUMP domain-like"/>
    <property type="match status" value="1"/>
</dbReference>
<reference evidence="7" key="1">
    <citation type="submission" date="2025-08" db="UniProtKB">
        <authorList>
            <consortium name="RefSeq"/>
        </authorList>
    </citation>
    <scope>IDENTIFICATION</scope>
    <source>
        <strain evidence="7">Airmid</strain>
    </source>
</reference>
<dbReference type="Proteomes" id="UP000515146">
    <property type="component" value="Unplaced"/>
</dbReference>
<dbReference type="GO" id="GO:0016423">
    <property type="term" value="F:tRNA (guanine) methyltransferase activity"/>
    <property type="evidence" value="ECO:0007669"/>
    <property type="project" value="TreeGrafter"/>
</dbReference>
<comment type="subcellular location">
    <subcellularLocation>
        <location evidence="1">Cytoplasm</location>
    </subcellularLocation>
</comment>
<dbReference type="PANTHER" id="PTHR14911">
    <property type="entry name" value="THUMP DOMAIN-CONTAINING"/>
    <property type="match status" value="1"/>
</dbReference>
<dbReference type="Pfam" id="PF02926">
    <property type="entry name" value="THUMP"/>
    <property type="match status" value="1"/>
</dbReference>
<dbReference type="InterPro" id="IPR000241">
    <property type="entry name" value="RlmKL-like_Mtase"/>
</dbReference>
<dbReference type="SMART" id="SM00981">
    <property type="entry name" value="THUMP"/>
    <property type="match status" value="1"/>
</dbReference>
<protein>
    <submittedName>
        <fullName evidence="7">THUMP domain-containing protein 3-like</fullName>
    </submittedName>
</protein>
<evidence type="ECO:0000256" key="1">
    <source>
        <dbReference type="ARBA" id="ARBA00004496"/>
    </source>
</evidence>
<dbReference type="GO" id="GO:0005737">
    <property type="term" value="C:cytoplasm"/>
    <property type="evidence" value="ECO:0007669"/>
    <property type="project" value="UniProtKB-SubCell"/>
</dbReference>
<gene>
    <name evidence="7" type="primary">LOC113793948</name>
</gene>
<proteinExistence type="predicted"/>
<keyword evidence="4" id="KW-0694">RNA-binding</keyword>
<dbReference type="KEGG" id="dpte:113793948"/>
<dbReference type="SUPFAM" id="SSF53335">
    <property type="entry name" value="S-adenosyl-L-methionine-dependent methyltransferases"/>
    <property type="match status" value="1"/>
</dbReference>
<evidence type="ECO:0000256" key="3">
    <source>
        <dbReference type="ARBA" id="ARBA00022694"/>
    </source>
</evidence>
<dbReference type="Gene3D" id="3.40.50.150">
    <property type="entry name" value="Vaccinia Virus protein VP39"/>
    <property type="match status" value="1"/>
</dbReference>
<dbReference type="OrthoDB" id="47730at2759"/>
<dbReference type="InterPro" id="IPR004114">
    <property type="entry name" value="THUMP_dom"/>
</dbReference>
<dbReference type="InterPro" id="IPR029063">
    <property type="entry name" value="SAM-dependent_MTases_sf"/>
</dbReference>
<dbReference type="CDD" id="cd11715">
    <property type="entry name" value="THUMP_AdoMetMT"/>
    <property type="match status" value="1"/>
</dbReference>
<dbReference type="AlphaFoldDB" id="A0A6P6Y2W0"/>
<evidence type="ECO:0000313" key="7">
    <source>
        <dbReference type="RefSeq" id="XP_027199832.1"/>
    </source>
</evidence>
<dbReference type="GO" id="GO:0030488">
    <property type="term" value="P:tRNA methylation"/>
    <property type="evidence" value="ECO:0007669"/>
    <property type="project" value="TreeGrafter"/>
</dbReference>
<keyword evidence="6" id="KW-1185">Reference proteome</keyword>
<dbReference type="OMA" id="RYRVTCE"/>
<organism evidence="6 7">
    <name type="scientific">Dermatophagoides pteronyssinus</name>
    <name type="common">European house dust mite</name>
    <dbReference type="NCBI Taxonomy" id="6956"/>
    <lineage>
        <taxon>Eukaryota</taxon>
        <taxon>Metazoa</taxon>
        <taxon>Ecdysozoa</taxon>
        <taxon>Arthropoda</taxon>
        <taxon>Chelicerata</taxon>
        <taxon>Arachnida</taxon>
        <taxon>Acari</taxon>
        <taxon>Acariformes</taxon>
        <taxon>Sarcoptiformes</taxon>
        <taxon>Astigmata</taxon>
        <taxon>Psoroptidia</taxon>
        <taxon>Analgoidea</taxon>
        <taxon>Pyroglyphidae</taxon>
        <taxon>Dermatophagoidinae</taxon>
        <taxon>Dermatophagoides</taxon>
    </lineage>
</organism>
<dbReference type="GO" id="GO:0043527">
    <property type="term" value="C:tRNA methyltransferase complex"/>
    <property type="evidence" value="ECO:0007669"/>
    <property type="project" value="UniProtKB-ARBA"/>
</dbReference>